<dbReference type="EMBL" id="JAUFQU010000062">
    <property type="protein sequence ID" value="MDN3709833.1"/>
    <property type="molecule type" value="Genomic_DNA"/>
</dbReference>
<dbReference type="Proteomes" id="UP001242368">
    <property type="component" value="Unassembled WGS sequence"/>
</dbReference>
<gene>
    <name evidence="1" type="ORF">QW060_23140</name>
</gene>
<evidence type="ECO:0000313" key="2">
    <source>
        <dbReference type="Proteomes" id="UP001242368"/>
    </source>
</evidence>
<dbReference type="RefSeq" id="WP_290365252.1">
    <property type="nucleotide sequence ID" value="NZ_JAUFQU010000062.1"/>
</dbReference>
<organism evidence="1 2">
    <name type="scientific">Paenimyroides ceti</name>
    <dbReference type="NCBI Taxonomy" id="395087"/>
    <lineage>
        <taxon>Bacteria</taxon>
        <taxon>Pseudomonadati</taxon>
        <taxon>Bacteroidota</taxon>
        <taxon>Flavobacteriia</taxon>
        <taxon>Flavobacteriales</taxon>
        <taxon>Flavobacteriaceae</taxon>
        <taxon>Paenimyroides</taxon>
    </lineage>
</organism>
<sequence>MKRYCCWFSKIEILQVKIRISKVIGFKLFFPYNPNIKREKL</sequence>
<evidence type="ECO:0000313" key="1">
    <source>
        <dbReference type="EMBL" id="MDN3709833.1"/>
    </source>
</evidence>
<name>A0ABT8CZ26_9FLAO</name>
<reference evidence="2" key="1">
    <citation type="journal article" date="2019" name="Int. J. Syst. Evol. Microbiol.">
        <title>The Global Catalogue of Microorganisms (GCM) 10K type strain sequencing project: providing services to taxonomists for standard genome sequencing and annotation.</title>
        <authorList>
            <consortium name="The Broad Institute Genomics Platform"/>
            <consortium name="The Broad Institute Genome Sequencing Center for Infectious Disease"/>
            <person name="Wu L."/>
            <person name="Ma J."/>
        </authorList>
    </citation>
    <scope>NUCLEOTIDE SEQUENCE [LARGE SCALE GENOMIC DNA]</scope>
    <source>
        <strain evidence="2">CECT 7184</strain>
    </source>
</reference>
<proteinExistence type="predicted"/>
<protein>
    <submittedName>
        <fullName evidence="1">Uncharacterized protein</fullName>
    </submittedName>
</protein>
<comment type="caution">
    <text evidence="1">The sequence shown here is derived from an EMBL/GenBank/DDBJ whole genome shotgun (WGS) entry which is preliminary data.</text>
</comment>
<keyword evidence="2" id="KW-1185">Reference proteome</keyword>
<accession>A0ABT8CZ26</accession>